<dbReference type="InterPro" id="IPR029052">
    <property type="entry name" value="Metallo-depent_PP-like"/>
</dbReference>
<keyword evidence="2 7" id="KW-0479">Metal-binding</keyword>
<evidence type="ECO:0000256" key="2">
    <source>
        <dbReference type="ARBA" id="ARBA00022723"/>
    </source>
</evidence>
<sequence>MRILFIGDVVGSPGRQMIDEYVPKLKQKYQPAVTIVNGENAASGKGINEKIYRRFLERGAQAVTLGNHAWDKKEIFDFIDDAEYLVRPANFPEGTPGKGMTFVKTPKGEVAVINLQGRTFLSPNDDPFRKVDELIEEAKKRTSIIFLDFHAEATSEKQAMGWYVDGRVSVNVGTHTHIQTADERILPGGTAYISDVGMTGPYDGILGMDREAVLKRFLTNLPVRFEVPKSGRTQLSGFLVDVDDQSGKAKTVKRIQINDDHPFFE</sequence>
<feature type="binding site" evidence="7">
    <location>
        <position position="39"/>
    </location>
    <ligand>
        <name>Fe cation</name>
        <dbReference type="ChEBI" id="CHEBI:24875"/>
        <label>2</label>
    </ligand>
</feature>
<dbReference type="EMBL" id="SRJC01000001">
    <property type="protein sequence ID" value="TGB04732.1"/>
    <property type="molecule type" value="Genomic_DNA"/>
</dbReference>
<evidence type="ECO:0000256" key="5">
    <source>
        <dbReference type="ARBA" id="ARBA00061401"/>
    </source>
</evidence>
<feature type="binding site" evidence="7">
    <location>
        <position position="150"/>
    </location>
    <ligand>
        <name>Fe cation</name>
        <dbReference type="ChEBI" id="CHEBI:24875"/>
        <label>2</label>
    </ligand>
</feature>
<evidence type="ECO:0000256" key="6">
    <source>
        <dbReference type="PIRSR" id="PIRSR004789-50"/>
    </source>
</evidence>
<dbReference type="PIRSF" id="PIRSF004789">
    <property type="entry name" value="DR1281"/>
    <property type="match status" value="1"/>
</dbReference>
<feature type="active site" description="Proton donor" evidence="6">
    <location>
        <position position="68"/>
    </location>
</feature>
<dbReference type="InterPro" id="IPR005235">
    <property type="entry name" value="YmdB-like"/>
</dbReference>
<dbReference type="GO" id="GO:0046872">
    <property type="term" value="F:metal ion binding"/>
    <property type="evidence" value="ECO:0007669"/>
    <property type="project" value="UniProtKB-KW"/>
</dbReference>
<reference evidence="8 9" key="1">
    <citation type="journal article" date="2003" name="Int. J. Syst. Evol. Microbiol.">
        <title>Halobacillus salinus sp. nov., isolated from a salt lake on the coast of the East Sea in Korea.</title>
        <authorList>
            <person name="Yoon J.H."/>
            <person name="Kang K.H."/>
            <person name="Park Y.H."/>
        </authorList>
    </citation>
    <scope>NUCLEOTIDE SEQUENCE [LARGE SCALE GENOMIC DNA]</scope>
    <source>
        <strain evidence="8 9">HSL-3</strain>
    </source>
</reference>
<feature type="binding site" evidence="7">
    <location>
        <position position="8"/>
    </location>
    <ligand>
        <name>Fe cation</name>
        <dbReference type="ChEBI" id="CHEBI:24875"/>
        <label>1</label>
    </ligand>
</feature>
<keyword evidence="9" id="KW-1185">Reference proteome</keyword>
<comment type="similarity">
    <text evidence="5">Belongs to the YmdB-like family.</text>
</comment>
<protein>
    <submittedName>
        <fullName evidence="8">TIGR00282 family metallophosphoesterase</fullName>
    </submittedName>
</protein>
<dbReference type="PANTHER" id="PTHR36303:SF1">
    <property type="entry name" value="2',3'-CYCLIC-NUCLEOTIDE 2'-PHOSPHODIESTERASE"/>
    <property type="match status" value="1"/>
</dbReference>
<evidence type="ECO:0000313" key="9">
    <source>
        <dbReference type="Proteomes" id="UP000297982"/>
    </source>
</evidence>
<evidence type="ECO:0000256" key="3">
    <source>
        <dbReference type="ARBA" id="ARBA00022801"/>
    </source>
</evidence>
<feature type="binding site" evidence="7">
    <location>
        <position position="67"/>
    </location>
    <ligand>
        <name>Fe cation</name>
        <dbReference type="ChEBI" id="CHEBI:24875"/>
        <label>2</label>
    </ligand>
</feature>
<dbReference type="Pfam" id="PF13277">
    <property type="entry name" value="YmdB"/>
    <property type="match status" value="1"/>
</dbReference>
<dbReference type="PANTHER" id="PTHR36303">
    <property type="entry name" value="2',3'-CYCLIC-NUCLEOTIDE 2'-PHOSPHODIESTERASE"/>
    <property type="match status" value="1"/>
</dbReference>
<dbReference type="FunFam" id="3.60.21.10:FF:000016">
    <property type="entry name" value="Putative metallophosphoesterase"/>
    <property type="match status" value="1"/>
</dbReference>
<feature type="binding site" evidence="7">
    <location>
        <position position="177"/>
    </location>
    <ligand>
        <name>Fe cation</name>
        <dbReference type="ChEBI" id="CHEBI:24875"/>
        <label>1</label>
    </ligand>
</feature>
<name>A0A4Z0H2Y1_9BACI</name>
<dbReference type="RefSeq" id="WP_135327082.1">
    <property type="nucleotide sequence ID" value="NZ_SRJC01000001.1"/>
</dbReference>
<dbReference type="Gene3D" id="3.60.21.10">
    <property type="match status" value="1"/>
</dbReference>
<feature type="binding site" evidence="7">
    <location>
        <position position="39"/>
    </location>
    <ligand>
        <name>Fe cation</name>
        <dbReference type="ChEBI" id="CHEBI:24875"/>
        <label>1</label>
    </ligand>
</feature>
<gene>
    <name evidence="8" type="ORF">E4663_07005</name>
</gene>
<evidence type="ECO:0000256" key="1">
    <source>
        <dbReference type="ARBA" id="ARBA00001965"/>
    </source>
</evidence>
<dbReference type="NCBIfam" id="TIGR00282">
    <property type="entry name" value="TIGR00282 family metallophosphoesterase"/>
    <property type="match status" value="1"/>
</dbReference>
<comment type="cofactor">
    <cofactor evidence="1">
        <name>Fe(3+)</name>
        <dbReference type="ChEBI" id="CHEBI:29034"/>
    </cofactor>
</comment>
<dbReference type="GO" id="GO:0004113">
    <property type="term" value="F:2',3'-cyclic-nucleotide 3'-phosphodiesterase activity"/>
    <property type="evidence" value="ECO:0007669"/>
    <property type="project" value="TreeGrafter"/>
</dbReference>
<evidence type="ECO:0000256" key="4">
    <source>
        <dbReference type="ARBA" id="ARBA00023004"/>
    </source>
</evidence>
<evidence type="ECO:0000313" key="8">
    <source>
        <dbReference type="EMBL" id="TGB04732.1"/>
    </source>
</evidence>
<dbReference type="STRING" id="192814.GCA_900166575_01758"/>
<dbReference type="CDD" id="cd07382">
    <property type="entry name" value="MPP_DR1281"/>
    <property type="match status" value="1"/>
</dbReference>
<dbReference type="SUPFAM" id="SSF56300">
    <property type="entry name" value="Metallo-dependent phosphatases"/>
    <property type="match status" value="1"/>
</dbReference>
<keyword evidence="4" id="KW-0408">Iron</keyword>
<dbReference type="Proteomes" id="UP000297982">
    <property type="component" value="Unassembled WGS sequence"/>
</dbReference>
<feature type="binding site" evidence="7">
    <location>
        <position position="175"/>
    </location>
    <ligand>
        <name>Fe cation</name>
        <dbReference type="ChEBI" id="CHEBI:24875"/>
        <label>2</label>
    </ligand>
</feature>
<accession>A0A4Z0H2Y1</accession>
<organism evidence="8 9">
    <name type="scientific">Halobacillus salinus</name>
    <dbReference type="NCBI Taxonomy" id="192814"/>
    <lineage>
        <taxon>Bacteria</taxon>
        <taxon>Bacillati</taxon>
        <taxon>Bacillota</taxon>
        <taxon>Bacilli</taxon>
        <taxon>Bacillales</taxon>
        <taxon>Bacillaceae</taxon>
        <taxon>Halobacillus</taxon>
    </lineage>
</organism>
<keyword evidence="3" id="KW-0378">Hydrolase</keyword>
<comment type="caution">
    <text evidence="8">The sequence shown here is derived from an EMBL/GenBank/DDBJ whole genome shotgun (WGS) entry which is preliminary data.</text>
</comment>
<dbReference type="AlphaFoldDB" id="A0A4Z0H2Y1"/>
<evidence type="ECO:0000256" key="7">
    <source>
        <dbReference type="PIRSR" id="PIRSR004789-51"/>
    </source>
</evidence>
<feature type="binding site" evidence="7">
    <location>
        <position position="40"/>
    </location>
    <ligand>
        <name>Fe cation</name>
        <dbReference type="ChEBI" id="CHEBI:24875"/>
        <label>1</label>
    </ligand>
</feature>
<proteinExistence type="inferred from homology"/>